<dbReference type="InterPro" id="IPR036724">
    <property type="entry name" value="Cobalamin-bd_sf"/>
</dbReference>
<feature type="domain" description="HTH merR-type" evidence="1">
    <location>
        <begin position="5"/>
        <end position="74"/>
    </location>
</feature>
<sequence>MNQRLFTIKEVSMRTGLSTQLIRKWEERYEAVAPSRFPNGYRGYTGRDVETLLWLKNKVDEGVPIGLAVEEMKLLMPDKRAAAAEPPLRASLVQAPNELSEYREKLLQLFLRLDQAGAQRFFDQLLALHSMDYVLLEVLAPVLVEIGDRWERRDISEYQEHFGSHFVRERLLALKISYHRSADTPLIVTACSPGERHELGVLFFGYFALQEGFQIVYLGAAPSEKGIFDCLEQLEPAAFAFGISSERLLGEAKPFYEELDRRIAARRLSTKVFLGGRAIGEDRLMPGTQSIHWVSGDAHEAVKKMKRILG</sequence>
<protein>
    <submittedName>
        <fullName evidence="3">MerR family transcriptional regulator</fullName>
    </submittedName>
</protein>
<evidence type="ECO:0000259" key="1">
    <source>
        <dbReference type="PROSITE" id="PS50937"/>
    </source>
</evidence>
<dbReference type="PROSITE" id="PS51332">
    <property type="entry name" value="B12_BINDING"/>
    <property type="match status" value="1"/>
</dbReference>
<proteinExistence type="predicted"/>
<dbReference type="PROSITE" id="PS50937">
    <property type="entry name" value="HTH_MERR_2"/>
    <property type="match status" value="1"/>
</dbReference>
<evidence type="ECO:0000259" key="2">
    <source>
        <dbReference type="PROSITE" id="PS51332"/>
    </source>
</evidence>
<dbReference type="Gene3D" id="1.10.1240.10">
    <property type="entry name" value="Methionine synthase domain"/>
    <property type="match status" value="1"/>
</dbReference>
<dbReference type="Proteomes" id="UP001527882">
    <property type="component" value="Unassembled WGS sequence"/>
</dbReference>
<feature type="domain" description="B12-binding" evidence="2">
    <location>
        <begin position="184"/>
        <end position="310"/>
    </location>
</feature>
<name>A0ABT4Q3G3_9BACL</name>
<dbReference type="InterPro" id="IPR000551">
    <property type="entry name" value="MerR-type_HTH_dom"/>
</dbReference>
<organism evidence="3 4">
    <name type="scientific">Paenibacillus gyeongsangnamensis</name>
    <dbReference type="NCBI Taxonomy" id="3388067"/>
    <lineage>
        <taxon>Bacteria</taxon>
        <taxon>Bacillati</taxon>
        <taxon>Bacillota</taxon>
        <taxon>Bacilli</taxon>
        <taxon>Bacillales</taxon>
        <taxon>Paenibacillaceae</taxon>
        <taxon>Paenibacillus</taxon>
    </lineage>
</organism>
<dbReference type="InterPro" id="IPR003759">
    <property type="entry name" value="Cbl-bd_cap"/>
</dbReference>
<dbReference type="SUPFAM" id="SSF46955">
    <property type="entry name" value="Putative DNA-binding domain"/>
    <property type="match status" value="1"/>
</dbReference>
<dbReference type="Gene3D" id="1.10.1660.10">
    <property type="match status" value="1"/>
</dbReference>
<dbReference type="EMBL" id="JAQAGZ010000001">
    <property type="protein sequence ID" value="MCZ8511413.1"/>
    <property type="molecule type" value="Genomic_DNA"/>
</dbReference>
<dbReference type="InterPro" id="IPR009061">
    <property type="entry name" value="DNA-bd_dom_put_sf"/>
</dbReference>
<comment type="caution">
    <text evidence="3">The sequence shown here is derived from an EMBL/GenBank/DDBJ whole genome shotgun (WGS) entry which is preliminary data.</text>
</comment>
<dbReference type="Pfam" id="PF02607">
    <property type="entry name" value="B12-binding_2"/>
    <property type="match status" value="1"/>
</dbReference>
<evidence type="ECO:0000313" key="4">
    <source>
        <dbReference type="Proteomes" id="UP001527882"/>
    </source>
</evidence>
<dbReference type="SMART" id="SM00422">
    <property type="entry name" value="HTH_MERR"/>
    <property type="match status" value="1"/>
</dbReference>
<reference evidence="3 4" key="1">
    <citation type="submission" date="2022-12" db="EMBL/GenBank/DDBJ databases">
        <title>Draft genome sequence of Paenibacillus sp. dW9.</title>
        <authorList>
            <person name="Choi E.-W."/>
            <person name="Kim D.-U."/>
        </authorList>
    </citation>
    <scope>NUCLEOTIDE SEQUENCE [LARGE SCALE GENOMIC DNA]</scope>
    <source>
        <strain evidence="4">dW9</strain>
    </source>
</reference>
<evidence type="ECO:0000313" key="3">
    <source>
        <dbReference type="EMBL" id="MCZ8511413.1"/>
    </source>
</evidence>
<dbReference type="Gene3D" id="3.40.50.280">
    <property type="entry name" value="Cobalamin-binding domain"/>
    <property type="match status" value="1"/>
</dbReference>
<dbReference type="Pfam" id="PF13411">
    <property type="entry name" value="MerR_1"/>
    <property type="match status" value="1"/>
</dbReference>
<dbReference type="SUPFAM" id="SSF52242">
    <property type="entry name" value="Cobalamin (vitamin B12)-binding domain"/>
    <property type="match status" value="1"/>
</dbReference>
<dbReference type="RefSeq" id="WP_269879766.1">
    <property type="nucleotide sequence ID" value="NZ_JAQAGZ010000001.1"/>
</dbReference>
<dbReference type="InterPro" id="IPR036594">
    <property type="entry name" value="Meth_synthase_dom"/>
</dbReference>
<keyword evidence="4" id="KW-1185">Reference proteome</keyword>
<dbReference type="InterPro" id="IPR006158">
    <property type="entry name" value="Cobalamin-bd"/>
</dbReference>
<accession>A0ABT4Q3G3</accession>
<gene>
    <name evidence="3" type="ORF">O9H85_02950</name>
</gene>